<evidence type="ECO:0000313" key="3">
    <source>
        <dbReference type="Proteomes" id="UP000006038"/>
    </source>
</evidence>
<dbReference type="Gramene" id="OB07G12290.1">
    <property type="protein sequence ID" value="OB07G12290.1"/>
    <property type="gene ID" value="OB07G12290"/>
</dbReference>
<protein>
    <submittedName>
        <fullName evidence="2">Uncharacterized protein</fullName>
    </submittedName>
</protein>
<reference evidence="2" key="1">
    <citation type="journal article" date="2013" name="Nat. Commun.">
        <title>Whole-genome sequencing of Oryza brachyantha reveals mechanisms underlying Oryza genome evolution.</title>
        <authorList>
            <person name="Chen J."/>
            <person name="Huang Q."/>
            <person name="Gao D."/>
            <person name="Wang J."/>
            <person name="Lang Y."/>
            <person name="Liu T."/>
            <person name="Li B."/>
            <person name="Bai Z."/>
            <person name="Luis Goicoechea J."/>
            <person name="Liang C."/>
            <person name="Chen C."/>
            <person name="Zhang W."/>
            <person name="Sun S."/>
            <person name="Liao Y."/>
            <person name="Zhang X."/>
            <person name="Yang L."/>
            <person name="Song C."/>
            <person name="Wang M."/>
            <person name="Shi J."/>
            <person name="Liu G."/>
            <person name="Liu J."/>
            <person name="Zhou H."/>
            <person name="Zhou W."/>
            <person name="Yu Q."/>
            <person name="An N."/>
            <person name="Chen Y."/>
            <person name="Cai Q."/>
            <person name="Wang B."/>
            <person name="Liu B."/>
            <person name="Min J."/>
            <person name="Huang Y."/>
            <person name="Wu H."/>
            <person name="Li Z."/>
            <person name="Zhang Y."/>
            <person name="Yin Y."/>
            <person name="Song W."/>
            <person name="Jiang J."/>
            <person name="Jackson S.A."/>
            <person name="Wing R.A."/>
            <person name="Wang J."/>
            <person name="Chen M."/>
        </authorList>
    </citation>
    <scope>NUCLEOTIDE SEQUENCE [LARGE SCALE GENOMIC DNA]</scope>
    <source>
        <strain evidence="2">cv. IRGC 101232</strain>
    </source>
</reference>
<proteinExistence type="predicted"/>
<name>J3MIJ7_ORYBR</name>
<reference evidence="2" key="2">
    <citation type="submission" date="2013-04" db="UniProtKB">
        <authorList>
            <consortium name="EnsemblPlants"/>
        </authorList>
    </citation>
    <scope>IDENTIFICATION</scope>
</reference>
<dbReference type="AlphaFoldDB" id="J3MIJ7"/>
<dbReference type="Proteomes" id="UP000006038">
    <property type="component" value="Chromosome 7"/>
</dbReference>
<feature type="compositionally biased region" description="Low complexity" evidence="1">
    <location>
        <begin position="17"/>
        <end position="29"/>
    </location>
</feature>
<accession>J3MIJ7</accession>
<organism evidence="2">
    <name type="scientific">Oryza brachyantha</name>
    <name type="common">malo sina</name>
    <dbReference type="NCBI Taxonomy" id="4533"/>
    <lineage>
        <taxon>Eukaryota</taxon>
        <taxon>Viridiplantae</taxon>
        <taxon>Streptophyta</taxon>
        <taxon>Embryophyta</taxon>
        <taxon>Tracheophyta</taxon>
        <taxon>Spermatophyta</taxon>
        <taxon>Magnoliopsida</taxon>
        <taxon>Liliopsida</taxon>
        <taxon>Poales</taxon>
        <taxon>Poaceae</taxon>
        <taxon>BOP clade</taxon>
        <taxon>Oryzoideae</taxon>
        <taxon>Oryzeae</taxon>
        <taxon>Oryzinae</taxon>
        <taxon>Oryza</taxon>
    </lineage>
</organism>
<dbReference type="HOGENOM" id="CLU_2416834_0_0_1"/>
<feature type="region of interest" description="Disordered" evidence="1">
    <location>
        <begin position="17"/>
        <end position="39"/>
    </location>
</feature>
<evidence type="ECO:0000256" key="1">
    <source>
        <dbReference type="SAM" id="MobiDB-lite"/>
    </source>
</evidence>
<sequence length="92" mass="10369">MAMRALVSKLRIPVAASSRRSFRSSSTASQGQPNHVPRSIVEDPSYIAMRDAIIENQRCSKIRYDIFAGKVFGTKQELRQSLSYQIIVNLLL</sequence>
<keyword evidence="3" id="KW-1185">Reference proteome</keyword>
<dbReference type="EnsemblPlants" id="OB07G12290.1">
    <property type="protein sequence ID" value="OB07G12290.1"/>
    <property type="gene ID" value="OB07G12290"/>
</dbReference>
<evidence type="ECO:0000313" key="2">
    <source>
        <dbReference type="EnsemblPlants" id="OB07G12290.1"/>
    </source>
</evidence>